<dbReference type="VEuPathDB" id="VectorBase:GPAI010841"/>
<dbReference type="AlphaFoldDB" id="A0A1A9ZCW9"/>
<sequence>MELISEIFPKWSSLAHTVERFTAHPNVHTQPSPQPSSFIPSTKPEIYNTPDKCDVILTAKGCGSVPSACYSPKYASSTLQCVSVHLINVICFPHPHLWRSTIRLSSCPS</sequence>
<reference evidence="1" key="2">
    <citation type="submission" date="2020-05" db="UniProtKB">
        <authorList>
            <consortium name="EnsemblMetazoa"/>
        </authorList>
    </citation>
    <scope>IDENTIFICATION</scope>
    <source>
        <strain evidence="1">IAEA</strain>
    </source>
</reference>
<evidence type="ECO:0000313" key="2">
    <source>
        <dbReference type="Proteomes" id="UP000092445"/>
    </source>
</evidence>
<proteinExistence type="predicted"/>
<dbReference type="EnsemblMetazoa" id="GPAI010841-RA">
    <property type="protein sequence ID" value="GPAI010841-PA"/>
    <property type="gene ID" value="GPAI010841"/>
</dbReference>
<reference evidence="2" key="1">
    <citation type="submission" date="2014-03" db="EMBL/GenBank/DDBJ databases">
        <authorList>
            <person name="Aksoy S."/>
            <person name="Warren W."/>
            <person name="Wilson R.K."/>
        </authorList>
    </citation>
    <scope>NUCLEOTIDE SEQUENCE [LARGE SCALE GENOMIC DNA]</scope>
    <source>
        <strain evidence="2">IAEA</strain>
    </source>
</reference>
<dbReference type="Proteomes" id="UP000092445">
    <property type="component" value="Unassembled WGS sequence"/>
</dbReference>
<accession>A0A1A9ZCW9</accession>
<name>A0A1A9ZCW9_GLOPL</name>
<organism evidence="1 2">
    <name type="scientific">Glossina pallidipes</name>
    <name type="common">Tsetse fly</name>
    <dbReference type="NCBI Taxonomy" id="7398"/>
    <lineage>
        <taxon>Eukaryota</taxon>
        <taxon>Metazoa</taxon>
        <taxon>Ecdysozoa</taxon>
        <taxon>Arthropoda</taxon>
        <taxon>Hexapoda</taxon>
        <taxon>Insecta</taxon>
        <taxon>Pterygota</taxon>
        <taxon>Neoptera</taxon>
        <taxon>Endopterygota</taxon>
        <taxon>Diptera</taxon>
        <taxon>Brachycera</taxon>
        <taxon>Muscomorpha</taxon>
        <taxon>Hippoboscoidea</taxon>
        <taxon>Glossinidae</taxon>
        <taxon>Glossina</taxon>
    </lineage>
</organism>
<keyword evidence="2" id="KW-1185">Reference proteome</keyword>
<evidence type="ECO:0000313" key="1">
    <source>
        <dbReference type="EnsemblMetazoa" id="GPAI010841-PA"/>
    </source>
</evidence>
<protein>
    <submittedName>
        <fullName evidence="1">Uncharacterized protein</fullName>
    </submittedName>
</protein>